<dbReference type="InterPro" id="IPR002477">
    <property type="entry name" value="Peptidoglycan-bd-like"/>
</dbReference>
<dbReference type="Pfam" id="PF01471">
    <property type="entry name" value="PG_binding_1"/>
    <property type="match status" value="1"/>
</dbReference>
<dbReference type="Proteomes" id="UP001595377">
    <property type="component" value="Unassembled WGS sequence"/>
</dbReference>
<keyword evidence="4" id="KW-1185">Reference proteome</keyword>
<dbReference type="InterPro" id="IPR009045">
    <property type="entry name" value="Zn_M74/Hedgehog-like"/>
</dbReference>
<evidence type="ECO:0000259" key="2">
    <source>
        <dbReference type="Pfam" id="PF13539"/>
    </source>
</evidence>
<dbReference type="RefSeq" id="WP_257310943.1">
    <property type="nucleotide sequence ID" value="NZ_JANFDG010000001.1"/>
</dbReference>
<dbReference type="InterPro" id="IPR036366">
    <property type="entry name" value="PGBDSf"/>
</dbReference>
<sequence>MPFTLSRGGNNIPAEVQRWQYFLLRRGVSQVGRIDADFGAKTEEATRIFQLQQQLAPNGKVNAATLEAARQQGYTVLADGYYAERAGAGWPARPDGLGSPGSDWRNTRFSCFRFVQKQNAYRDRPERIVIRGSCDGRIADWTTANIIDFPSSAFSHADGYRGYFRIHRNAKEALEELLHQWRSLDLLHLVISFAGAFDPRYIYGENPGNGAQPERRSAETGKLSNHAFGSAFDINTTWNWISEVPAFCGRKGSVRELVASANAAGFYWGGHFGGNRIDGMHFELAR</sequence>
<evidence type="ECO:0000313" key="4">
    <source>
        <dbReference type="Proteomes" id="UP001595377"/>
    </source>
</evidence>
<feature type="domain" description="Peptidoglycan binding-like" evidence="1">
    <location>
        <begin position="15"/>
        <end position="68"/>
    </location>
</feature>
<organism evidence="3 4">
    <name type="scientific">Shinella pollutisoli</name>
    <dbReference type="NCBI Taxonomy" id="2250594"/>
    <lineage>
        <taxon>Bacteria</taxon>
        <taxon>Pseudomonadati</taxon>
        <taxon>Pseudomonadota</taxon>
        <taxon>Alphaproteobacteria</taxon>
        <taxon>Hyphomicrobiales</taxon>
        <taxon>Rhizobiaceae</taxon>
        <taxon>Shinella</taxon>
    </lineage>
</organism>
<reference evidence="4" key="1">
    <citation type="journal article" date="2019" name="Int. J. Syst. Evol. Microbiol.">
        <title>The Global Catalogue of Microorganisms (GCM) 10K type strain sequencing project: providing services to taxonomists for standard genome sequencing and annotation.</title>
        <authorList>
            <consortium name="The Broad Institute Genomics Platform"/>
            <consortium name="The Broad Institute Genome Sequencing Center for Infectious Disease"/>
            <person name="Wu L."/>
            <person name="Ma J."/>
        </authorList>
    </citation>
    <scope>NUCLEOTIDE SEQUENCE [LARGE SCALE GENOMIC DNA]</scope>
    <source>
        <strain evidence="4">KCTC 52677</strain>
    </source>
</reference>
<dbReference type="SUPFAM" id="SSF47090">
    <property type="entry name" value="PGBD-like"/>
    <property type="match status" value="1"/>
</dbReference>
<dbReference type="Pfam" id="PF13539">
    <property type="entry name" value="Peptidase_M15_4"/>
    <property type="match status" value="1"/>
</dbReference>
<dbReference type="Gene3D" id="3.30.1380.10">
    <property type="match status" value="1"/>
</dbReference>
<accession>A0ABV7DDZ3</accession>
<protein>
    <submittedName>
        <fullName evidence="3">M15 family metallopeptidase</fullName>
    </submittedName>
</protein>
<comment type="caution">
    <text evidence="3">The sequence shown here is derived from an EMBL/GenBank/DDBJ whole genome shotgun (WGS) entry which is preliminary data.</text>
</comment>
<feature type="domain" description="Peptidase M15C" evidence="2">
    <location>
        <begin position="220"/>
        <end position="284"/>
    </location>
</feature>
<name>A0ABV7DDZ3_9HYPH</name>
<dbReference type="EMBL" id="JBHRSP010000015">
    <property type="protein sequence ID" value="MFC3073150.1"/>
    <property type="molecule type" value="Genomic_DNA"/>
</dbReference>
<evidence type="ECO:0000259" key="1">
    <source>
        <dbReference type="Pfam" id="PF01471"/>
    </source>
</evidence>
<dbReference type="Gene3D" id="1.10.101.10">
    <property type="entry name" value="PGBD-like superfamily/PGBD"/>
    <property type="match status" value="1"/>
</dbReference>
<proteinExistence type="predicted"/>
<dbReference type="InterPro" id="IPR039561">
    <property type="entry name" value="Peptidase_M15C"/>
</dbReference>
<evidence type="ECO:0000313" key="3">
    <source>
        <dbReference type="EMBL" id="MFC3073150.1"/>
    </source>
</evidence>
<dbReference type="SUPFAM" id="SSF55166">
    <property type="entry name" value="Hedgehog/DD-peptidase"/>
    <property type="match status" value="1"/>
</dbReference>
<dbReference type="InterPro" id="IPR036365">
    <property type="entry name" value="PGBD-like_sf"/>
</dbReference>
<gene>
    <name evidence="3" type="ORF">ACFOHH_08560</name>
</gene>